<reference evidence="3 4" key="1">
    <citation type="submission" date="2022-12" db="EMBL/GenBank/DDBJ databases">
        <title>Chromosome-level genome assembly of true bugs.</title>
        <authorList>
            <person name="Ma L."/>
            <person name="Li H."/>
        </authorList>
    </citation>
    <scope>NUCLEOTIDE SEQUENCE [LARGE SCALE GENOMIC DNA]</scope>
    <source>
        <strain evidence="3">Lab_2022b</strain>
    </source>
</reference>
<organism evidence="3 4">
    <name type="scientific">Rhynocoris fuscipes</name>
    <dbReference type="NCBI Taxonomy" id="488301"/>
    <lineage>
        <taxon>Eukaryota</taxon>
        <taxon>Metazoa</taxon>
        <taxon>Ecdysozoa</taxon>
        <taxon>Arthropoda</taxon>
        <taxon>Hexapoda</taxon>
        <taxon>Insecta</taxon>
        <taxon>Pterygota</taxon>
        <taxon>Neoptera</taxon>
        <taxon>Paraneoptera</taxon>
        <taxon>Hemiptera</taxon>
        <taxon>Heteroptera</taxon>
        <taxon>Panheteroptera</taxon>
        <taxon>Cimicomorpha</taxon>
        <taxon>Reduviidae</taxon>
        <taxon>Harpactorinae</taxon>
        <taxon>Harpactorini</taxon>
        <taxon>Rhynocoris</taxon>
    </lineage>
</organism>
<proteinExistence type="predicted"/>
<keyword evidence="4" id="KW-1185">Reference proteome</keyword>
<feature type="transmembrane region" description="Helical" evidence="2">
    <location>
        <begin position="64"/>
        <end position="87"/>
    </location>
</feature>
<evidence type="ECO:0008006" key="5">
    <source>
        <dbReference type="Google" id="ProtNLM"/>
    </source>
</evidence>
<feature type="region of interest" description="Disordered" evidence="1">
    <location>
        <begin position="525"/>
        <end position="554"/>
    </location>
</feature>
<feature type="transmembrane region" description="Helical" evidence="2">
    <location>
        <begin position="353"/>
        <end position="372"/>
    </location>
</feature>
<evidence type="ECO:0000256" key="1">
    <source>
        <dbReference type="SAM" id="MobiDB-lite"/>
    </source>
</evidence>
<protein>
    <recommendedName>
        <fullName evidence="5">Membralin</fullName>
    </recommendedName>
</protein>
<dbReference type="InterPro" id="IPR019144">
    <property type="entry name" value="Membralin"/>
</dbReference>
<keyword evidence="2" id="KW-0812">Transmembrane</keyword>
<name>A0AAW1CJ77_9HEMI</name>
<evidence type="ECO:0000256" key="2">
    <source>
        <dbReference type="SAM" id="Phobius"/>
    </source>
</evidence>
<dbReference type="Proteomes" id="UP001461498">
    <property type="component" value="Unassembled WGS sequence"/>
</dbReference>
<accession>A0AAW1CJ77</accession>
<keyword evidence="2" id="KW-1133">Transmembrane helix</keyword>
<gene>
    <name evidence="3" type="ORF">O3M35_004391</name>
</gene>
<dbReference type="PANTHER" id="PTHR21650">
    <property type="entry name" value="MEMBRALIN/KINETOCHORE PROTEIN NUF2"/>
    <property type="match status" value="1"/>
</dbReference>
<feature type="transmembrane region" description="Helical" evidence="2">
    <location>
        <begin position="425"/>
        <end position="442"/>
    </location>
</feature>
<dbReference type="GO" id="GO:0005783">
    <property type="term" value="C:endoplasmic reticulum"/>
    <property type="evidence" value="ECO:0007669"/>
    <property type="project" value="TreeGrafter"/>
</dbReference>
<comment type="caution">
    <text evidence="3">The sequence shown here is derived from an EMBL/GenBank/DDBJ whole genome shotgun (WGS) entry which is preliminary data.</text>
</comment>
<dbReference type="AlphaFoldDB" id="A0AAW1CJ77"/>
<dbReference type="PANTHER" id="PTHR21650:SF4">
    <property type="entry name" value="MEMBRALIN"/>
    <property type="match status" value="1"/>
</dbReference>
<feature type="compositionally biased region" description="Low complexity" evidence="1">
    <location>
        <begin position="525"/>
        <end position="547"/>
    </location>
</feature>
<sequence>MERPSRIDIVFGAEGGNFMGPGRAGRNAGVANPLTNVRDRLFYALFIKAALSYARTFPKSVRRYIEFIVLLKALCSFAILIYIHLIFSRAPATCLDNVRSSWPRDGILRVEIVKEEDKYSNLANSDYLNNIFSNLPPSPPITERLVDIQPSSALDLLLKDSKKYQTLLKSNISIDGNLNDMSIISEIPRTFVNNEEINMRPRNKKMQATKIYSGREVFLGKNETVVNLYTFELNNDSPFKKESATKDKLIKSPANDDEYIVEYSLEYGLLRLSPATRKKLKIPVMTVRLDPTSDSCFGDKFSRFILRELIGYEDLIMSSIKTLAEDEDTKGYMRNVITGEHYRFVSMWMARTAYIAAFFFMIIFTISISLLLRYSHHLLFVLIADILQMLEFNVTIIFPATPPLLTVILALIGMEALMSEFFNDTTTAFYIILIVWIADQYDAVCCHTYITKKYWLRFFYLYHFAFFAYHYRFSGQYSSLALITSWLFIEHSMIYFFHHYELPMILHQAHLQHIIIRAQHQQGVTNTSSNSTQNENINENNLANDSNQIQQNLT</sequence>
<dbReference type="Pfam" id="PF09746">
    <property type="entry name" value="Membralin"/>
    <property type="match status" value="1"/>
</dbReference>
<dbReference type="GO" id="GO:1904294">
    <property type="term" value="P:positive regulation of ERAD pathway"/>
    <property type="evidence" value="ECO:0007669"/>
    <property type="project" value="TreeGrafter"/>
</dbReference>
<keyword evidence="2" id="KW-0472">Membrane</keyword>
<dbReference type="GO" id="GO:0034976">
    <property type="term" value="P:response to endoplasmic reticulum stress"/>
    <property type="evidence" value="ECO:0007669"/>
    <property type="project" value="TreeGrafter"/>
</dbReference>
<evidence type="ECO:0000313" key="4">
    <source>
        <dbReference type="Proteomes" id="UP001461498"/>
    </source>
</evidence>
<evidence type="ECO:0000313" key="3">
    <source>
        <dbReference type="EMBL" id="KAK9497723.1"/>
    </source>
</evidence>
<feature type="transmembrane region" description="Helical" evidence="2">
    <location>
        <begin position="392"/>
        <end position="413"/>
    </location>
</feature>
<dbReference type="EMBL" id="JAPXFL010000014">
    <property type="protein sequence ID" value="KAK9497723.1"/>
    <property type="molecule type" value="Genomic_DNA"/>
</dbReference>